<evidence type="ECO:0000313" key="1">
    <source>
        <dbReference type="EMBL" id="KAI3819115.1"/>
    </source>
</evidence>
<protein>
    <submittedName>
        <fullName evidence="1">Uncharacterized protein</fullName>
    </submittedName>
</protein>
<reference evidence="2" key="1">
    <citation type="journal article" date="2022" name="Mol. Ecol. Resour.">
        <title>The genomes of chicory, endive, great burdock and yacon provide insights into Asteraceae palaeo-polyploidization history and plant inulin production.</title>
        <authorList>
            <person name="Fan W."/>
            <person name="Wang S."/>
            <person name="Wang H."/>
            <person name="Wang A."/>
            <person name="Jiang F."/>
            <person name="Liu H."/>
            <person name="Zhao H."/>
            <person name="Xu D."/>
            <person name="Zhang Y."/>
        </authorList>
    </citation>
    <scope>NUCLEOTIDE SEQUENCE [LARGE SCALE GENOMIC DNA]</scope>
    <source>
        <strain evidence="2">cv. Yunnan</strain>
    </source>
</reference>
<keyword evidence="2" id="KW-1185">Reference proteome</keyword>
<name>A0ACB9JH86_9ASTR</name>
<proteinExistence type="predicted"/>
<organism evidence="1 2">
    <name type="scientific">Smallanthus sonchifolius</name>
    <dbReference type="NCBI Taxonomy" id="185202"/>
    <lineage>
        <taxon>Eukaryota</taxon>
        <taxon>Viridiplantae</taxon>
        <taxon>Streptophyta</taxon>
        <taxon>Embryophyta</taxon>
        <taxon>Tracheophyta</taxon>
        <taxon>Spermatophyta</taxon>
        <taxon>Magnoliopsida</taxon>
        <taxon>eudicotyledons</taxon>
        <taxon>Gunneridae</taxon>
        <taxon>Pentapetalae</taxon>
        <taxon>asterids</taxon>
        <taxon>campanulids</taxon>
        <taxon>Asterales</taxon>
        <taxon>Asteraceae</taxon>
        <taxon>Asteroideae</taxon>
        <taxon>Heliantheae alliance</taxon>
        <taxon>Millerieae</taxon>
        <taxon>Smallanthus</taxon>
    </lineage>
</organism>
<reference evidence="1 2" key="2">
    <citation type="journal article" date="2022" name="Mol. Ecol. Resour.">
        <title>The genomes of chicory, endive, great burdock and yacon provide insights into Asteraceae paleo-polyploidization history and plant inulin production.</title>
        <authorList>
            <person name="Fan W."/>
            <person name="Wang S."/>
            <person name="Wang H."/>
            <person name="Wang A."/>
            <person name="Jiang F."/>
            <person name="Liu H."/>
            <person name="Zhao H."/>
            <person name="Xu D."/>
            <person name="Zhang Y."/>
        </authorList>
    </citation>
    <scope>NUCLEOTIDE SEQUENCE [LARGE SCALE GENOMIC DNA]</scope>
    <source>
        <strain evidence="2">cv. Yunnan</strain>
        <tissue evidence="1">Leaves</tissue>
    </source>
</reference>
<evidence type="ECO:0000313" key="2">
    <source>
        <dbReference type="Proteomes" id="UP001056120"/>
    </source>
</evidence>
<dbReference type="Proteomes" id="UP001056120">
    <property type="component" value="Linkage Group LG04"/>
</dbReference>
<comment type="caution">
    <text evidence="1">The sequence shown here is derived from an EMBL/GenBank/DDBJ whole genome shotgun (WGS) entry which is preliminary data.</text>
</comment>
<dbReference type="EMBL" id="CM042021">
    <property type="protein sequence ID" value="KAI3819115.1"/>
    <property type="molecule type" value="Genomic_DNA"/>
</dbReference>
<sequence>MKDVAVAVVACLADKGVFCIGAVRFSLYCFFLAVVIARLHWYQIAFLIRASYSGPRASTTSMPGSIKSNDNHCCFHVSSGKYNNLPQELMDRIQELIPNAIHISILDLLLNDQNGLVGL</sequence>
<accession>A0ACB9JH86</accession>
<gene>
    <name evidence="1" type="ORF">L1987_12939</name>
</gene>